<evidence type="ECO:0000313" key="3">
    <source>
        <dbReference type="Proteomes" id="UP000501568"/>
    </source>
</evidence>
<dbReference type="AlphaFoldDB" id="A0A6G6Y4M4"/>
<protein>
    <recommendedName>
        <fullName evidence="1">Immunity protein 63 domain-containing protein</fullName>
    </recommendedName>
</protein>
<keyword evidence="3" id="KW-1185">Reference proteome</keyword>
<evidence type="ECO:0000313" key="2">
    <source>
        <dbReference type="EMBL" id="QIG79904.1"/>
    </source>
</evidence>
<reference evidence="2 3" key="1">
    <citation type="submission" date="2020-02" db="EMBL/GenBank/DDBJ databases">
        <authorList>
            <person name="Zheng R.K."/>
            <person name="Sun C.M."/>
        </authorList>
    </citation>
    <scope>NUCLEOTIDE SEQUENCE [LARGE SCALE GENOMIC DNA]</scope>
    <source>
        <strain evidence="3">zrk23</strain>
    </source>
</reference>
<dbReference type="Proteomes" id="UP000501568">
    <property type="component" value="Chromosome"/>
</dbReference>
<feature type="domain" description="Immunity protein 63" evidence="1">
    <location>
        <begin position="16"/>
        <end position="94"/>
    </location>
</feature>
<accession>A0A6G6Y4M4</accession>
<evidence type="ECO:0000259" key="1">
    <source>
        <dbReference type="Pfam" id="PF15599"/>
    </source>
</evidence>
<name>A0A6G6Y4M4_9SPHN</name>
<dbReference type="Pfam" id="PF15599">
    <property type="entry name" value="Imm63"/>
    <property type="match status" value="1"/>
</dbReference>
<organism evidence="2 3">
    <name type="scientific">Stakelama tenebrarum</name>
    <dbReference type="NCBI Taxonomy" id="2711215"/>
    <lineage>
        <taxon>Bacteria</taxon>
        <taxon>Pseudomonadati</taxon>
        <taxon>Pseudomonadota</taxon>
        <taxon>Alphaproteobacteria</taxon>
        <taxon>Sphingomonadales</taxon>
        <taxon>Sphingomonadaceae</taxon>
        <taxon>Stakelama</taxon>
    </lineage>
</organism>
<gene>
    <name evidence="2" type="ORF">G5C33_09020</name>
</gene>
<dbReference type="KEGG" id="spzr:G5C33_09020"/>
<proteinExistence type="predicted"/>
<dbReference type="RefSeq" id="WP_165326913.1">
    <property type="nucleotide sequence ID" value="NZ_CP049109.1"/>
</dbReference>
<dbReference type="EMBL" id="CP049109">
    <property type="protein sequence ID" value="QIG79904.1"/>
    <property type="molecule type" value="Genomic_DNA"/>
</dbReference>
<sequence length="109" mass="12742">MHAVPQENGAPHVELDDGYHFVVTERGSELQRRMSADRAELLYWIFEAHTFALAAAFELRHRVEGADSRRLLFARQEHLLGRVSQEWGLRNTAEHRAVLVRHPFDDRRD</sequence>
<dbReference type="InterPro" id="IPR028952">
    <property type="entry name" value="Imm63"/>
</dbReference>